<comment type="caution">
    <text evidence="1">The sequence shown here is derived from an EMBL/GenBank/DDBJ whole genome shotgun (WGS) entry which is preliminary data.</text>
</comment>
<reference evidence="1" key="1">
    <citation type="submission" date="2023-11" db="EMBL/GenBank/DDBJ databases">
        <authorList>
            <person name="Poullet M."/>
        </authorList>
    </citation>
    <scope>NUCLEOTIDE SEQUENCE</scope>
    <source>
        <strain evidence="1">E1834</strain>
    </source>
</reference>
<dbReference type="Proteomes" id="UP001497535">
    <property type="component" value="Unassembled WGS sequence"/>
</dbReference>
<gene>
    <name evidence="1" type="ORF">MENTE1834_LOCUS41414</name>
</gene>
<evidence type="ECO:0000313" key="2">
    <source>
        <dbReference type="Proteomes" id="UP001497535"/>
    </source>
</evidence>
<dbReference type="EMBL" id="CAVMJV010000102">
    <property type="protein sequence ID" value="CAK5097606.1"/>
    <property type="molecule type" value="Genomic_DNA"/>
</dbReference>
<name>A0ACB1AT79_MELEN</name>
<sequence>MRLSFHSFVHTINVLSLRPLKKLVLPLFHSLRVLFTYLATLALLFPSPAK</sequence>
<evidence type="ECO:0000313" key="1">
    <source>
        <dbReference type="EMBL" id="CAK5097606.1"/>
    </source>
</evidence>
<organism evidence="1 2">
    <name type="scientific">Meloidogyne enterolobii</name>
    <name type="common">Root-knot nematode worm</name>
    <name type="synonym">Meloidogyne mayaguensis</name>
    <dbReference type="NCBI Taxonomy" id="390850"/>
    <lineage>
        <taxon>Eukaryota</taxon>
        <taxon>Metazoa</taxon>
        <taxon>Ecdysozoa</taxon>
        <taxon>Nematoda</taxon>
        <taxon>Chromadorea</taxon>
        <taxon>Rhabditida</taxon>
        <taxon>Tylenchina</taxon>
        <taxon>Tylenchomorpha</taxon>
        <taxon>Tylenchoidea</taxon>
        <taxon>Meloidogynidae</taxon>
        <taxon>Meloidogyninae</taxon>
        <taxon>Meloidogyne</taxon>
    </lineage>
</organism>
<protein>
    <submittedName>
        <fullName evidence="1">Uncharacterized protein</fullName>
    </submittedName>
</protein>
<accession>A0ACB1AT79</accession>
<keyword evidence="2" id="KW-1185">Reference proteome</keyword>
<proteinExistence type="predicted"/>